<accession>A0A078MNB8</accession>
<dbReference type="RefSeq" id="WP_044500721.1">
    <property type="nucleotide sequence ID" value="NZ_LK391969.1"/>
</dbReference>
<dbReference type="OrthoDB" id="9791101at2"/>
<organism evidence="2">
    <name type="scientific">Pseudomonas saudimassiliensis</name>
    <dbReference type="NCBI Taxonomy" id="1461581"/>
    <lineage>
        <taxon>Bacteria</taxon>
        <taxon>Pseudomonadati</taxon>
        <taxon>Pseudomonadota</taxon>
        <taxon>Gammaproteobacteria</taxon>
        <taxon>Pseudomonadales</taxon>
        <taxon>Pseudomonadaceae</taxon>
        <taxon>Pseudomonas</taxon>
    </lineage>
</organism>
<dbReference type="EMBL" id="LK391969">
    <property type="protein sequence ID" value="CEF27746.1"/>
    <property type="molecule type" value="Genomic_DNA"/>
</dbReference>
<dbReference type="GO" id="GO:0043565">
    <property type="term" value="F:sequence-specific DNA binding"/>
    <property type="evidence" value="ECO:0007669"/>
    <property type="project" value="TreeGrafter"/>
</dbReference>
<feature type="domain" description="Transposase IS200-like" evidence="1">
    <location>
        <begin position="18"/>
        <end position="126"/>
    </location>
</feature>
<dbReference type="Gene3D" id="3.30.70.1290">
    <property type="entry name" value="Transposase IS200-like"/>
    <property type="match status" value="1"/>
</dbReference>
<dbReference type="InterPro" id="IPR002686">
    <property type="entry name" value="Transposase_17"/>
</dbReference>
<dbReference type="SMART" id="SM01321">
    <property type="entry name" value="Y1_Tnp"/>
    <property type="match status" value="1"/>
</dbReference>
<dbReference type="PANTHER" id="PTHR36966">
    <property type="entry name" value="REP-ASSOCIATED TYROSINE TRANSPOSASE"/>
    <property type="match status" value="1"/>
</dbReference>
<sequence length="147" mass="17102">MTQQPPRAHNLRKGRYSEPSRLYLVTAVTRGRRPVFADLQSARALINILRNEDRRNQVQTWAYVVMPDHFHWLLQLNDETLSKVVGRVKSLSSRQLGHSLWQDGFHDRAVREEDDLKAMARYVIANPLRAGLVESIGEYSHWDAVWV</sequence>
<dbReference type="NCBIfam" id="NF047646">
    <property type="entry name" value="REP_Tyr_transpos"/>
    <property type="match status" value="1"/>
</dbReference>
<dbReference type="SUPFAM" id="SSF143422">
    <property type="entry name" value="Transposase IS200-like"/>
    <property type="match status" value="1"/>
</dbReference>
<gene>
    <name evidence="2" type="ORF">BN1049_02705</name>
</gene>
<dbReference type="InterPro" id="IPR036515">
    <property type="entry name" value="Transposase_17_sf"/>
</dbReference>
<protein>
    <submittedName>
        <fullName evidence="2">Transposase-like protein</fullName>
    </submittedName>
</protein>
<reference evidence="2" key="1">
    <citation type="submission" date="2014-07" db="EMBL/GenBank/DDBJ databases">
        <authorList>
            <person name="Urmite Genomes Urmite Genomes"/>
        </authorList>
    </citation>
    <scope>NUCLEOTIDE SEQUENCE</scope>
    <source>
        <strain evidence="2">12M76_air</strain>
    </source>
</reference>
<dbReference type="Pfam" id="PF01797">
    <property type="entry name" value="Y1_Tnp"/>
    <property type="match status" value="1"/>
</dbReference>
<name>A0A078MNB8_9PSED</name>
<dbReference type="InterPro" id="IPR052715">
    <property type="entry name" value="RAYT_transposase"/>
</dbReference>
<evidence type="ECO:0000259" key="1">
    <source>
        <dbReference type="SMART" id="SM01321"/>
    </source>
</evidence>
<dbReference type="PANTHER" id="PTHR36966:SF1">
    <property type="entry name" value="REP-ASSOCIATED TYROSINE TRANSPOSASE"/>
    <property type="match status" value="1"/>
</dbReference>
<evidence type="ECO:0000313" key="2">
    <source>
        <dbReference type="EMBL" id="CEA06321.1"/>
    </source>
</evidence>
<dbReference type="PATRIC" id="fig|1461581.3.peg.2664"/>
<dbReference type="GO" id="GO:0006313">
    <property type="term" value="P:DNA transposition"/>
    <property type="evidence" value="ECO:0007669"/>
    <property type="project" value="InterPro"/>
</dbReference>
<dbReference type="GO" id="GO:0004803">
    <property type="term" value="F:transposase activity"/>
    <property type="evidence" value="ECO:0007669"/>
    <property type="project" value="InterPro"/>
</dbReference>
<dbReference type="AlphaFoldDB" id="A0A078MNB8"/>
<proteinExistence type="predicted"/>
<dbReference type="EMBL" id="LM997413">
    <property type="protein sequence ID" value="CEA06321.1"/>
    <property type="molecule type" value="Genomic_DNA"/>
</dbReference>